<evidence type="ECO:0000313" key="3">
    <source>
        <dbReference type="EMBL" id="RPE14005.1"/>
    </source>
</evidence>
<dbReference type="InterPro" id="IPR025665">
    <property type="entry name" value="Beta-barrel_OMP_2"/>
</dbReference>
<reference evidence="3 4" key="1">
    <citation type="submission" date="2018-11" db="EMBL/GenBank/DDBJ databases">
        <title>Chitinophaga lutea sp.nov., isolate from arsenic contaminated soil.</title>
        <authorList>
            <person name="Zong Y."/>
        </authorList>
    </citation>
    <scope>NUCLEOTIDE SEQUENCE [LARGE SCALE GENOMIC DNA]</scope>
    <source>
        <strain evidence="3 4">ZY74</strain>
    </source>
</reference>
<gene>
    <name evidence="3" type="ORF">EGT74_10985</name>
</gene>
<name>A0A3N4Q349_9BACT</name>
<dbReference type="Proteomes" id="UP000278351">
    <property type="component" value="Unassembled WGS sequence"/>
</dbReference>
<keyword evidence="4" id="KW-1185">Reference proteome</keyword>
<evidence type="ECO:0000313" key="4">
    <source>
        <dbReference type="Proteomes" id="UP000278351"/>
    </source>
</evidence>
<feature type="chain" id="PRO_5018253318" evidence="1">
    <location>
        <begin position="30"/>
        <end position="241"/>
    </location>
</feature>
<proteinExistence type="predicted"/>
<evidence type="ECO:0000259" key="2">
    <source>
        <dbReference type="Pfam" id="PF13568"/>
    </source>
</evidence>
<keyword evidence="1" id="KW-0732">Signal</keyword>
<dbReference type="EMBL" id="RPDH01000001">
    <property type="protein sequence ID" value="RPE14005.1"/>
    <property type="molecule type" value="Genomic_DNA"/>
</dbReference>
<accession>A0A3N4Q349</accession>
<protein>
    <submittedName>
        <fullName evidence="3">PorT family protein</fullName>
    </submittedName>
</protein>
<evidence type="ECO:0000256" key="1">
    <source>
        <dbReference type="SAM" id="SignalP"/>
    </source>
</evidence>
<dbReference type="RefSeq" id="WP_123846517.1">
    <property type="nucleotide sequence ID" value="NZ_RPDH01000001.1"/>
</dbReference>
<dbReference type="AlphaFoldDB" id="A0A3N4Q349"/>
<feature type="domain" description="Outer membrane protein beta-barrel" evidence="2">
    <location>
        <begin position="28"/>
        <end position="218"/>
    </location>
</feature>
<sequence length="241" mass="26915">MVKILHHRLLLKSFMFLFVCTAMGFAAQAQTLSDRVSDKAGRKMRLGFKLDPGVSMMRPQDDGVERNSGRFYFSYGVLADFFLDDQGNYALASGLQVSAMGSVLKYEMGKGLSAFRNSPSEYDLRLTYIEVPFTLKLKTDTESGIGIWGQFGGFAGFPVRARANVISGLQRFDKQDVLRDVNRLNAGMIIGGGIEYPLTETLTGVVGFNYQNGFIDVTRNSKWDDGRVNMNNFILRLGVYF</sequence>
<feature type="signal peptide" evidence="1">
    <location>
        <begin position="1"/>
        <end position="29"/>
    </location>
</feature>
<comment type="caution">
    <text evidence="3">The sequence shown here is derived from an EMBL/GenBank/DDBJ whole genome shotgun (WGS) entry which is preliminary data.</text>
</comment>
<organism evidence="3 4">
    <name type="scientific">Chitinophaga lutea</name>
    <dbReference type="NCBI Taxonomy" id="2488634"/>
    <lineage>
        <taxon>Bacteria</taxon>
        <taxon>Pseudomonadati</taxon>
        <taxon>Bacteroidota</taxon>
        <taxon>Chitinophagia</taxon>
        <taxon>Chitinophagales</taxon>
        <taxon>Chitinophagaceae</taxon>
        <taxon>Chitinophaga</taxon>
    </lineage>
</organism>
<dbReference type="Pfam" id="PF13568">
    <property type="entry name" value="OMP_b-brl_2"/>
    <property type="match status" value="1"/>
</dbReference>
<dbReference type="OrthoDB" id="978236at2"/>